<protein>
    <submittedName>
        <fullName evidence="3">Competence protein ComFC</fullName>
    </submittedName>
</protein>
<dbReference type="CDD" id="cd06223">
    <property type="entry name" value="PRTases_typeI"/>
    <property type="match status" value="1"/>
</dbReference>
<evidence type="ECO:0000256" key="1">
    <source>
        <dbReference type="ARBA" id="ARBA00008007"/>
    </source>
</evidence>
<dbReference type="STRING" id="568899.SAMN05192534_102128"/>
<proteinExistence type="inferred from homology"/>
<comment type="similarity">
    <text evidence="1">Belongs to the ComF/GntX family.</text>
</comment>
<dbReference type="SUPFAM" id="SSF53271">
    <property type="entry name" value="PRTase-like"/>
    <property type="match status" value="1"/>
</dbReference>
<feature type="domain" description="Phosphoribosyltransferase" evidence="2">
    <location>
        <begin position="212"/>
        <end position="257"/>
    </location>
</feature>
<dbReference type="RefSeq" id="WP_091271397.1">
    <property type="nucleotide sequence ID" value="NZ_FNDK01000002.1"/>
</dbReference>
<dbReference type="InterPro" id="IPR029057">
    <property type="entry name" value="PRTase-like"/>
</dbReference>
<evidence type="ECO:0000313" key="4">
    <source>
        <dbReference type="Proteomes" id="UP000199163"/>
    </source>
</evidence>
<reference evidence="4" key="1">
    <citation type="submission" date="2016-10" db="EMBL/GenBank/DDBJ databases">
        <authorList>
            <person name="Varghese N."/>
            <person name="Submissions S."/>
        </authorList>
    </citation>
    <scope>NUCLEOTIDE SEQUENCE [LARGE SCALE GENOMIC DNA]</scope>
    <source>
        <strain evidence="4">DSM 21632</strain>
    </source>
</reference>
<dbReference type="EMBL" id="FNDK01000002">
    <property type="protein sequence ID" value="SDH19370.1"/>
    <property type="molecule type" value="Genomic_DNA"/>
</dbReference>
<dbReference type="InterPro" id="IPR000836">
    <property type="entry name" value="PRTase_dom"/>
</dbReference>
<evidence type="ECO:0000313" key="3">
    <source>
        <dbReference type="EMBL" id="SDH19370.1"/>
    </source>
</evidence>
<dbReference type="Pfam" id="PF00156">
    <property type="entry name" value="Pribosyltran"/>
    <property type="match status" value="1"/>
</dbReference>
<dbReference type="Proteomes" id="UP000199163">
    <property type="component" value="Unassembled WGS sequence"/>
</dbReference>
<dbReference type="AlphaFoldDB" id="A0A1G8AGA7"/>
<dbReference type="InterPro" id="IPR051910">
    <property type="entry name" value="ComF/GntX_DNA_util-trans"/>
</dbReference>
<keyword evidence="4" id="KW-1185">Reference proteome</keyword>
<dbReference type="PANTHER" id="PTHR47505">
    <property type="entry name" value="DNA UTILIZATION PROTEIN YHGH"/>
    <property type="match status" value="1"/>
</dbReference>
<accession>A0A1G8AGA7</accession>
<gene>
    <name evidence="3" type="ORF">SAMN05192534_102128</name>
</gene>
<evidence type="ECO:0000259" key="2">
    <source>
        <dbReference type="Pfam" id="PF00156"/>
    </source>
</evidence>
<dbReference type="PANTHER" id="PTHR47505:SF1">
    <property type="entry name" value="DNA UTILIZATION PROTEIN YHGH"/>
    <property type="match status" value="1"/>
</dbReference>
<name>A0A1G8AGA7_9BACI</name>
<sequence length="258" mass="29868">MLKASMSEDMHCCVWCLEKKSQAPSWQTIWPVSQDNYLCNTCAEKLVPVGITTCSYCSRPREKPGICYDCERIEKDPDWRGLLDHNVSLYRYNHAMQELIAQWKYRGDAALALIFQQNISQLYEKRYANYIPVPIPLSPQRLHERGFNQAEQLASWTQRPARCLSLLRLRQKQYLFPVTKALTRVLHEEKQSKKTRRERLAATRNPFAFTPAQEVSVNSKNIVLFDDIFTTGMTLRKAAKVLKEHGAKRVCSITLARG</sequence>
<organism evidence="3 4">
    <name type="scientific">Alteribacillus persepolensis</name>
    <dbReference type="NCBI Taxonomy" id="568899"/>
    <lineage>
        <taxon>Bacteria</taxon>
        <taxon>Bacillati</taxon>
        <taxon>Bacillota</taxon>
        <taxon>Bacilli</taxon>
        <taxon>Bacillales</taxon>
        <taxon>Bacillaceae</taxon>
        <taxon>Alteribacillus</taxon>
    </lineage>
</organism>
<dbReference type="Gene3D" id="3.40.50.2020">
    <property type="match status" value="1"/>
</dbReference>